<dbReference type="Proteomes" id="UP000000392">
    <property type="component" value="Chromosome"/>
</dbReference>
<dbReference type="AlphaFoldDB" id="A0AAN0UD77"/>
<accession>A0AAN0UD77</accession>
<dbReference type="EMBL" id="CP002080">
    <property type="protein sequence ID" value="ADI90840.1"/>
    <property type="molecule type" value="Genomic_DNA"/>
</dbReference>
<evidence type="ECO:0000313" key="2">
    <source>
        <dbReference type="Proteomes" id="UP000000392"/>
    </source>
</evidence>
<sequence>MQLEALVDGRNKLDDDVVKVSIFYLDSTYRT</sequence>
<name>A0AAN0UD77_ACISD</name>
<dbReference type="KEGG" id="acd:AOLE_09755"/>
<gene>
    <name evidence="1" type="ordered locus">AOLE_09755</name>
</gene>
<reference evidence="1 2" key="1">
    <citation type="journal article" date="2010" name="J. Bacteriol.">
        <title>Complete genome sequence of the diesel-degrading Acinetobacter sp. strain DR1.</title>
        <authorList>
            <person name="Jung J."/>
            <person name="Baek J.H."/>
            <person name="Park W."/>
        </authorList>
    </citation>
    <scope>NUCLEOTIDE SEQUENCE [LARGE SCALE GENOMIC DNA]</scope>
    <source>
        <strain evidence="2">JCM 16667 / KCTC 23045 / DR1</strain>
    </source>
</reference>
<evidence type="ECO:0000313" key="1">
    <source>
        <dbReference type="EMBL" id="ADI90840.1"/>
    </source>
</evidence>
<protein>
    <submittedName>
        <fullName evidence="1">Uncharacterized protein</fullName>
    </submittedName>
</protein>
<proteinExistence type="predicted"/>
<organism evidence="1 2">
    <name type="scientific">Acinetobacter oleivorans (strain JCM 16667 / KCTC 23045 / DR1)</name>
    <dbReference type="NCBI Taxonomy" id="436717"/>
    <lineage>
        <taxon>Bacteria</taxon>
        <taxon>Pseudomonadati</taxon>
        <taxon>Pseudomonadota</taxon>
        <taxon>Gammaproteobacteria</taxon>
        <taxon>Moraxellales</taxon>
        <taxon>Moraxellaceae</taxon>
        <taxon>Acinetobacter</taxon>
    </lineage>
</organism>